<evidence type="ECO:0000256" key="1">
    <source>
        <dbReference type="ARBA" id="ARBA00004613"/>
    </source>
</evidence>
<dbReference type="SMART" id="SM01318">
    <property type="entry name" value="SVWC"/>
    <property type="match status" value="1"/>
</dbReference>
<name>A0A6A4WNY4_AMPAM</name>
<dbReference type="InterPro" id="IPR029277">
    <property type="entry name" value="SVWC_dom"/>
</dbReference>
<evidence type="ECO:0000256" key="4">
    <source>
        <dbReference type="SAM" id="SignalP"/>
    </source>
</evidence>
<organism evidence="6 7">
    <name type="scientific">Amphibalanus amphitrite</name>
    <name type="common">Striped barnacle</name>
    <name type="synonym">Balanus amphitrite</name>
    <dbReference type="NCBI Taxonomy" id="1232801"/>
    <lineage>
        <taxon>Eukaryota</taxon>
        <taxon>Metazoa</taxon>
        <taxon>Ecdysozoa</taxon>
        <taxon>Arthropoda</taxon>
        <taxon>Crustacea</taxon>
        <taxon>Multicrustacea</taxon>
        <taxon>Cirripedia</taxon>
        <taxon>Thoracica</taxon>
        <taxon>Thoracicalcarea</taxon>
        <taxon>Balanomorpha</taxon>
        <taxon>Balanoidea</taxon>
        <taxon>Balanidae</taxon>
        <taxon>Amphibalaninae</taxon>
        <taxon>Amphibalanus</taxon>
    </lineage>
</organism>
<keyword evidence="2" id="KW-0964">Secreted</keyword>
<dbReference type="Pfam" id="PF15430">
    <property type="entry name" value="SVWC"/>
    <property type="match status" value="1"/>
</dbReference>
<dbReference type="AlphaFoldDB" id="A0A6A4WNY4"/>
<gene>
    <name evidence="6" type="ORF">FJT64_002101</name>
</gene>
<reference evidence="6 7" key="1">
    <citation type="submission" date="2019-07" db="EMBL/GenBank/DDBJ databases">
        <title>Draft genome assembly of a fouling barnacle, Amphibalanus amphitrite (Darwin, 1854): The first reference genome for Thecostraca.</title>
        <authorList>
            <person name="Kim W."/>
        </authorList>
    </citation>
    <scope>NUCLEOTIDE SEQUENCE [LARGE SCALE GENOMIC DNA]</scope>
    <source>
        <strain evidence="6">SNU_AA5</strain>
        <tissue evidence="6">Soma without cirri and trophi</tissue>
    </source>
</reference>
<keyword evidence="7" id="KW-1185">Reference proteome</keyword>
<evidence type="ECO:0000259" key="5">
    <source>
        <dbReference type="SMART" id="SM01318"/>
    </source>
</evidence>
<feature type="signal peptide" evidence="4">
    <location>
        <begin position="1"/>
        <end position="42"/>
    </location>
</feature>
<protein>
    <recommendedName>
        <fullName evidence="5">Single domain-containing protein</fullName>
    </recommendedName>
</protein>
<evidence type="ECO:0000256" key="3">
    <source>
        <dbReference type="SAM" id="MobiDB-lite"/>
    </source>
</evidence>
<comment type="caution">
    <text evidence="6">The sequence shown here is derived from an EMBL/GenBank/DDBJ whole genome shotgun (WGS) entry which is preliminary data.</text>
</comment>
<evidence type="ECO:0000313" key="7">
    <source>
        <dbReference type="Proteomes" id="UP000440578"/>
    </source>
</evidence>
<accession>A0A6A4WNY4</accession>
<dbReference type="GO" id="GO:0005576">
    <property type="term" value="C:extracellular region"/>
    <property type="evidence" value="ECO:0007669"/>
    <property type="project" value="UniProtKB-SubCell"/>
</dbReference>
<evidence type="ECO:0000256" key="2">
    <source>
        <dbReference type="ARBA" id="ARBA00022525"/>
    </source>
</evidence>
<evidence type="ECO:0000313" key="6">
    <source>
        <dbReference type="EMBL" id="KAF0309087.1"/>
    </source>
</evidence>
<dbReference type="EMBL" id="VIIS01000436">
    <property type="protein sequence ID" value="KAF0309087.1"/>
    <property type="molecule type" value="Genomic_DNA"/>
</dbReference>
<feature type="region of interest" description="Disordered" evidence="3">
    <location>
        <begin position="136"/>
        <end position="190"/>
    </location>
</feature>
<proteinExistence type="predicted"/>
<dbReference type="Proteomes" id="UP000440578">
    <property type="component" value="Unassembled WGS sequence"/>
</dbReference>
<feature type="domain" description="Single" evidence="5">
    <location>
        <begin position="195"/>
        <end position="270"/>
    </location>
</feature>
<sequence length="270" mass="29473">MFRRAPSRSAVRPAPVRGPALRPGLGLTVTWCLLLVVGAASAASSSLRRCPAEPNIRTTVTETNTSSTFVNGTLTGANVTERAVNGTDRLIVCAENPAGARHECQRHRDCFHQLSKAFYCCRGPCHNKCLHYTELRPDRGQGKAGGESKNKPEKVSRPAEKVSRPAEKVSRPAEKLSRPAEKRERETIPSREGDCYVSEDDVDVPGGIYLKPGQDHYRSPAACEVFMCRESSRGLELSFSSCGVLIPSEGCTLVSNDTVNYPHCCPEIRC</sequence>
<keyword evidence="4" id="KW-0732">Signal</keyword>
<feature type="chain" id="PRO_5025641672" description="Single domain-containing protein" evidence="4">
    <location>
        <begin position="43"/>
        <end position="270"/>
    </location>
</feature>
<comment type="subcellular location">
    <subcellularLocation>
        <location evidence="1">Secreted</location>
    </subcellularLocation>
</comment>
<dbReference type="OrthoDB" id="7778241at2759"/>